<dbReference type="Gene3D" id="3.30.420.10">
    <property type="entry name" value="Ribonuclease H-like superfamily/Ribonuclease H"/>
    <property type="match status" value="1"/>
</dbReference>
<dbReference type="InterPro" id="IPR012337">
    <property type="entry name" value="RNaseH-like_sf"/>
</dbReference>
<feature type="region of interest" description="Disordered" evidence="2">
    <location>
        <begin position="894"/>
        <end position="922"/>
    </location>
</feature>
<dbReference type="InterPro" id="IPR001584">
    <property type="entry name" value="Integrase_cat-core"/>
</dbReference>
<dbReference type="GO" id="GO:0015074">
    <property type="term" value="P:DNA integration"/>
    <property type="evidence" value="ECO:0007669"/>
    <property type="project" value="InterPro"/>
</dbReference>
<dbReference type="SUPFAM" id="SSF57756">
    <property type="entry name" value="Retrovirus zinc finger-like domains"/>
    <property type="match status" value="1"/>
</dbReference>
<dbReference type="PANTHER" id="PTHR34676">
    <property type="entry name" value="DUF4219 DOMAIN-CONTAINING PROTEIN-RELATED"/>
    <property type="match status" value="1"/>
</dbReference>
<accession>A5AZ66</accession>
<evidence type="ECO:0000259" key="3">
    <source>
        <dbReference type="PROSITE" id="PS50994"/>
    </source>
</evidence>
<dbReference type="Pfam" id="PF14223">
    <property type="entry name" value="Retrotran_gag_2"/>
    <property type="match status" value="1"/>
</dbReference>
<proteinExistence type="predicted"/>
<feature type="coiled-coil region" evidence="1">
    <location>
        <begin position="227"/>
        <end position="254"/>
    </location>
</feature>
<name>A5AZ66_VITVI</name>
<reference evidence="4" key="1">
    <citation type="journal article" date="2007" name="PLoS ONE">
        <title>The first genome sequence of an elite grapevine cultivar (Pinot noir Vitis vinifera L.): coping with a highly heterozygous genome.</title>
        <authorList>
            <person name="Velasco R."/>
            <person name="Zharkikh A."/>
            <person name="Troggio M."/>
            <person name="Cartwright D.A."/>
            <person name="Cestaro A."/>
            <person name="Pruss D."/>
            <person name="Pindo M."/>
            <person name="FitzGerald L.M."/>
            <person name="Vezzulli S."/>
            <person name="Reid J."/>
            <person name="Malacarne G."/>
            <person name="Iliev D."/>
            <person name="Coppola G."/>
            <person name="Wardell B."/>
            <person name="Micheletti D."/>
            <person name="Macalma T."/>
            <person name="Facci M."/>
            <person name="Mitchell J.T."/>
            <person name="Perazzolli M."/>
            <person name="Eldredge G."/>
            <person name="Gatto P."/>
            <person name="Oyzerski R."/>
            <person name="Moretto M."/>
            <person name="Gutin N."/>
            <person name="Stefanini M."/>
            <person name="Chen Y."/>
            <person name="Segala C."/>
            <person name="Davenport C."/>
            <person name="Dematte L."/>
            <person name="Mraz A."/>
            <person name="Battilana J."/>
            <person name="Stormo K."/>
            <person name="Costa F."/>
            <person name="Tao Q."/>
            <person name="Si-Ammour A."/>
            <person name="Harkins T."/>
            <person name="Lackey A."/>
            <person name="Perbost C."/>
            <person name="Taillon B."/>
            <person name="Stella A."/>
            <person name="Solovyev V."/>
            <person name="Fawcett J.A."/>
            <person name="Sterck L."/>
            <person name="Vandepoele K."/>
            <person name="Grando S.M."/>
            <person name="Toppo S."/>
            <person name="Moser C."/>
            <person name="Lanchbury J."/>
            <person name="Bogden R."/>
            <person name="Skolnick M."/>
            <person name="Sgaramella V."/>
            <person name="Bhatnagar S.K."/>
            <person name="Fontana P."/>
            <person name="Gutin A."/>
            <person name="Van de Peer Y."/>
            <person name="Salamini F."/>
            <person name="Viola R."/>
        </authorList>
    </citation>
    <scope>NUCLEOTIDE SEQUENCE</scope>
</reference>
<dbReference type="AlphaFoldDB" id="A5AZ66"/>
<dbReference type="Pfam" id="PF13976">
    <property type="entry name" value="gag_pre-integrs"/>
    <property type="match status" value="1"/>
</dbReference>
<evidence type="ECO:0000313" key="4">
    <source>
        <dbReference type="EMBL" id="CAN78487.1"/>
    </source>
</evidence>
<dbReference type="Pfam" id="PF00665">
    <property type="entry name" value="rve"/>
    <property type="match status" value="1"/>
</dbReference>
<dbReference type="PANTHER" id="PTHR34676:SF8">
    <property type="entry name" value="TRANSMEMBRANE PROTEIN"/>
    <property type="match status" value="1"/>
</dbReference>
<dbReference type="InterPro" id="IPR036875">
    <property type="entry name" value="Znf_CCHC_sf"/>
</dbReference>
<feature type="compositionally biased region" description="Polar residues" evidence="2">
    <location>
        <begin position="895"/>
        <end position="915"/>
    </location>
</feature>
<dbReference type="EMBL" id="AM440985">
    <property type="protein sequence ID" value="CAN78487.1"/>
    <property type="molecule type" value="Genomic_DNA"/>
</dbReference>
<sequence length="971" mass="113186">MTIPSSLCQTENFTKHRAPFFTGTNYPYWKTRMTWYLQSTDLDVWDVIEDGPTFPTKLVDGILVPKPKQEWNELDRRIFQLNAKVAFTLQCAMDRNEYNIICQCKSAKEIWRLLEITHEETNQVKESKINLLIHNYELFLIKENETIVEMITRFTNIVNGLEALGKTYKESEKVMKILRLLPSKWHTKVTTIQEAKDLTKLPIEELIGSLMTYEINLAKKLQESEDKKKKNIALKATTKEKEDFEEEKPSEEDDDLALITRKLNKYMRGERFKGRRFTSRRDISKKESSSHGDKEKWEEKRDLVCFKSKKPGHIKYDCPLYKSEAKRRMKKAMMVTWSESEESFEEENKKEVTNMCFMTIDKLDEVNSNFSDEDMDDVFEQLDIQNDKIIFMGHRCDNVYAINISKYDGHDRCFSNMHDQSWLWHRRLGHDNMDLISQLNKDELVRGLPKINFQKNKVCEACQVGKQIKNSFKNKNFISTSRPLKLLHIDLFGSSRTPSLGGKSYAYVIADDFSRYTWVLFLSKKNEAFYEFLKFCNKIQNEKGFTITCIKSDHGREFENIDFEEYCNEHEFSKCMHSEFEMSLIGELNFFLGLQIKQLKEGIFINQAKYIINLLKRFNMEEAKTMKTPMSSSIKLDKDEKGLWYSKSNNFELIGFSDADFSGCRIERKSTSDTCHFLGHSLVSWHSKKQNSIALSMAEAEYIAISLCCAQILWMKQTLSDFDLSFEHVPINCDNTSAINISKNPVQHSRTKHIEIRHHFLKNHAQKGDITLEFHFRFEGLFSRMSWLPVVMISELIFPTLVCAYYLRATYGLGDPIISTVRGVEIQLDPESICHILDIALVGLKVYESKVWPTVPSFELRERGPELDIPPLQSEGVQFDATFPETMMSELAYTTGPSSQSSFTKPSHIETSPHQTPHAPDHAPWMDLFVQISSLGTRMEELVVVSDTRFYSMEDHMDQYKTGFTSQFEYI</sequence>
<dbReference type="SUPFAM" id="SSF53098">
    <property type="entry name" value="Ribonuclease H-like"/>
    <property type="match status" value="1"/>
</dbReference>
<organism evidence="4">
    <name type="scientific">Vitis vinifera</name>
    <name type="common">Grape</name>
    <dbReference type="NCBI Taxonomy" id="29760"/>
    <lineage>
        <taxon>Eukaryota</taxon>
        <taxon>Viridiplantae</taxon>
        <taxon>Streptophyta</taxon>
        <taxon>Embryophyta</taxon>
        <taxon>Tracheophyta</taxon>
        <taxon>Spermatophyta</taxon>
        <taxon>Magnoliopsida</taxon>
        <taxon>eudicotyledons</taxon>
        <taxon>Gunneridae</taxon>
        <taxon>Pentapetalae</taxon>
        <taxon>rosids</taxon>
        <taxon>Vitales</taxon>
        <taxon>Vitaceae</taxon>
        <taxon>Viteae</taxon>
        <taxon>Vitis</taxon>
    </lineage>
</organism>
<feature type="domain" description="Integrase catalytic" evidence="3">
    <location>
        <begin position="479"/>
        <end position="572"/>
    </location>
</feature>
<evidence type="ECO:0000256" key="1">
    <source>
        <dbReference type="SAM" id="Coils"/>
    </source>
</evidence>
<dbReference type="PROSITE" id="PS50994">
    <property type="entry name" value="INTEGRASE"/>
    <property type="match status" value="1"/>
</dbReference>
<keyword evidence="1" id="KW-0175">Coiled coil</keyword>
<dbReference type="CDD" id="cd09272">
    <property type="entry name" value="RNase_HI_RT_Ty1"/>
    <property type="match status" value="1"/>
</dbReference>
<dbReference type="GO" id="GO:0008270">
    <property type="term" value="F:zinc ion binding"/>
    <property type="evidence" value="ECO:0007669"/>
    <property type="project" value="InterPro"/>
</dbReference>
<dbReference type="GO" id="GO:0003676">
    <property type="term" value="F:nucleic acid binding"/>
    <property type="evidence" value="ECO:0007669"/>
    <property type="project" value="InterPro"/>
</dbReference>
<evidence type="ECO:0000256" key="2">
    <source>
        <dbReference type="SAM" id="MobiDB-lite"/>
    </source>
</evidence>
<dbReference type="InterPro" id="IPR025724">
    <property type="entry name" value="GAG-pre-integrase_dom"/>
</dbReference>
<gene>
    <name evidence="4" type="ORF">VITISV_004930</name>
</gene>
<dbReference type="InterPro" id="IPR036397">
    <property type="entry name" value="RNaseH_sf"/>
</dbReference>
<protein>
    <recommendedName>
        <fullName evidence="3">Integrase catalytic domain-containing protein</fullName>
    </recommendedName>
</protein>